<dbReference type="PANTHER" id="PTHR13520">
    <property type="entry name" value="RAD50-INTERACTING PROTEIN 1 RINT-1"/>
    <property type="match status" value="1"/>
</dbReference>
<dbReference type="Gene3D" id="1.20.58.1420">
    <property type="entry name" value="Dsl1p vesicle tethering complex, Tip20p subunit, domain B"/>
    <property type="match status" value="1"/>
</dbReference>
<reference evidence="1" key="1">
    <citation type="submission" date="2019-10" db="EMBL/GenBank/DDBJ databases">
        <authorList>
            <consortium name="DOE Joint Genome Institute"/>
            <person name="Kuo A."/>
            <person name="Miyauchi S."/>
            <person name="Kiss E."/>
            <person name="Drula E."/>
            <person name="Kohler A."/>
            <person name="Sanchez-Garcia M."/>
            <person name="Andreopoulos B."/>
            <person name="Barry K.W."/>
            <person name="Bonito G."/>
            <person name="Buee M."/>
            <person name="Carver A."/>
            <person name="Chen C."/>
            <person name="Cichocki N."/>
            <person name="Clum A."/>
            <person name="Culley D."/>
            <person name="Crous P.W."/>
            <person name="Fauchery L."/>
            <person name="Girlanda M."/>
            <person name="Hayes R."/>
            <person name="Keri Z."/>
            <person name="LaButti K."/>
            <person name="Lipzen A."/>
            <person name="Lombard V."/>
            <person name="Magnuson J."/>
            <person name="Maillard F."/>
            <person name="Morin E."/>
            <person name="Murat C."/>
            <person name="Nolan M."/>
            <person name="Ohm R."/>
            <person name="Pangilinan J."/>
            <person name="Pereira M."/>
            <person name="Perotto S."/>
            <person name="Peter M."/>
            <person name="Riley R."/>
            <person name="Sitrit Y."/>
            <person name="Stielow B."/>
            <person name="Szollosi G."/>
            <person name="Zifcakova L."/>
            <person name="Stursova M."/>
            <person name="Spatafora J.W."/>
            <person name="Tedersoo L."/>
            <person name="Vaario L.-M."/>
            <person name="Yamada A."/>
            <person name="Yan M."/>
            <person name="Wang P."/>
            <person name="Xu J."/>
            <person name="Bruns T."/>
            <person name="Baldrian P."/>
            <person name="Vilgalys R."/>
            <person name="Henrissat B."/>
            <person name="Grigoriev I.V."/>
            <person name="Hibbett D."/>
            <person name="Nagy L.G."/>
            <person name="Martin F.M."/>
        </authorList>
    </citation>
    <scope>NUCLEOTIDE SEQUENCE</scope>
    <source>
        <strain evidence="1">Prilba</strain>
    </source>
</reference>
<dbReference type="InterPro" id="IPR007528">
    <property type="entry name" value="RINT1_Tip20"/>
</dbReference>
<accession>A0A9P5MZ57</accession>
<sequence length="823" mass="93101">MNTISLQINQYLAQPDLNASRRKALNYLNDNHPFSQSTSSLEDALQHIRHERDSLRTSMATSNSSIQKLRSEQVTSASLRLHSAQELSLLGHSLADELSALFGQLLSDNPQPGESPTLLEDLEAMHRNLREQEGVKAYVQVIHRALRLSENATAEINPEHPITVSKYRSLQAFISEVKQGCSLQGSGAGEANSSLRLVSFLEETQRRTWLNMKAVLSNALLVASENLHWPMPVDYADASPEHRNAFESAFRSLLDFQAIGEKLHPDEDEISGKDGLYAIQALVQPFSHRFKYHFEGTRQTNKLDKPEWYFTHILNASHEHQLFFDTVIQRLVSTRFNDVSGWREFTYSLLPILTRHIRRTIPSLLSHPPLLAHTIYQALAFDASLREDGFSLSGTFSGRYADDAEWKGISEAILGRREWFDKWVEGEKTFAMSRYYEILGAKDAWSITDDVTESDDAAHPINDVRPTVSARQLKALVEQVTDRYSPLPNFTHRTRFLIDVQIPLLEGYYNRISSSLDAFESLSSSLVRAVPGALGTPSNGNTGGRLTAGVDGIMRLYKALVSARYISTAMDFWGEDLFFLELWTEINLKASLRARAETHPSLPVLNNSSSSSPSDAVDGTIFEELVQQYEKLVTRTEDMIVQQVCTEVEAAWKTHFASQGDVSNTHSNSFISPTLLPALSILSSHLTALRRTLPRANINSIYRRIGSHLDTHVLQRAILYRRPREVTDVERKALQREIELWVETCRLALPGGREHVEVPWRRLVQAGRILGADYEVWTEILEVSFDDVGLEEWETKMMTLMGGVELSREEVRMIARTREDCPL</sequence>
<dbReference type="GO" id="GO:0060628">
    <property type="term" value="P:regulation of ER to Golgi vesicle-mediated transport"/>
    <property type="evidence" value="ECO:0007669"/>
    <property type="project" value="TreeGrafter"/>
</dbReference>
<evidence type="ECO:0000313" key="1">
    <source>
        <dbReference type="EMBL" id="KAF8482118.1"/>
    </source>
</evidence>
<dbReference type="OrthoDB" id="407410at2759"/>
<dbReference type="GO" id="GO:0006888">
    <property type="term" value="P:endoplasmic reticulum to Golgi vesicle-mediated transport"/>
    <property type="evidence" value="ECO:0007669"/>
    <property type="project" value="InterPro"/>
</dbReference>
<organism evidence="1 2">
    <name type="scientific">Russula ochroleuca</name>
    <dbReference type="NCBI Taxonomy" id="152965"/>
    <lineage>
        <taxon>Eukaryota</taxon>
        <taxon>Fungi</taxon>
        <taxon>Dikarya</taxon>
        <taxon>Basidiomycota</taxon>
        <taxon>Agaricomycotina</taxon>
        <taxon>Agaricomycetes</taxon>
        <taxon>Russulales</taxon>
        <taxon>Russulaceae</taxon>
        <taxon>Russula</taxon>
    </lineage>
</organism>
<dbReference type="EMBL" id="WHVB01000006">
    <property type="protein sequence ID" value="KAF8482118.1"/>
    <property type="molecule type" value="Genomic_DNA"/>
</dbReference>
<dbReference type="AlphaFoldDB" id="A0A9P5MZ57"/>
<proteinExistence type="predicted"/>
<dbReference type="PROSITE" id="PS51386">
    <property type="entry name" value="RINT1_TIP20"/>
    <property type="match status" value="1"/>
</dbReference>
<dbReference type="GO" id="GO:0070939">
    <property type="term" value="C:Dsl1/NZR complex"/>
    <property type="evidence" value="ECO:0007669"/>
    <property type="project" value="InterPro"/>
</dbReference>
<evidence type="ECO:0000313" key="2">
    <source>
        <dbReference type="Proteomes" id="UP000759537"/>
    </source>
</evidence>
<dbReference type="GO" id="GO:0006890">
    <property type="term" value="P:retrograde vesicle-mediated transport, Golgi to endoplasmic reticulum"/>
    <property type="evidence" value="ECO:0007669"/>
    <property type="project" value="InterPro"/>
</dbReference>
<name>A0A9P5MZ57_9AGAM</name>
<dbReference type="Proteomes" id="UP000759537">
    <property type="component" value="Unassembled WGS sequence"/>
</dbReference>
<dbReference type="Pfam" id="PF04437">
    <property type="entry name" value="RINT1_TIP1"/>
    <property type="match status" value="1"/>
</dbReference>
<dbReference type="PANTHER" id="PTHR13520:SF0">
    <property type="entry name" value="RAD50-INTERACTING PROTEIN 1"/>
    <property type="match status" value="1"/>
</dbReference>
<comment type="caution">
    <text evidence="1">The sequence shown here is derived from an EMBL/GenBank/DDBJ whole genome shotgun (WGS) entry which is preliminary data.</text>
</comment>
<keyword evidence="2" id="KW-1185">Reference proteome</keyword>
<dbReference type="InterPro" id="IPR042042">
    <property type="entry name" value="Tip20p_domB"/>
</dbReference>
<dbReference type="Gene3D" id="1.20.58.670">
    <property type="entry name" value="Dsl1p vesicle tethering complex, Tip20p subunit, domain D"/>
    <property type="match status" value="1"/>
</dbReference>
<reference evidence="1" key="2">
    <citation type="journal article" date="2020" name="Nat. Commun.">
        <title>Large-scale genome sequencing of mycorrhizal fungi provides insights into the early evolution of symbiotic traits.</title>
        <authorList>
            <person name="Miyauchi S."/>
            <person name="Kiss E."/>
            <person name="Kuo A."/>
            <person name="Drula E."/>
            <person name="Kohler A."/>
            <person name="Sanchez-Garcia M."/>
            <person name="Morin E."/>
            <person name="Andreopoulos B."/>
            <person name="Barry K.W."/>
            <person name="Bonito G."/>
            <person name="Buee M."/>
            <person name="Carver A."/>
            <person name="Chen C."/>
            <person name="Cichocki N."/>
            <person name="Clum A."/>
            <person name="Culley D."/>
            <person name="Crous P.W."/>
            <person name="Fauchery L."/>
            <person name="Girlanda M."/>
            <person name="Hayes R.D."/>
            <person name="Keri Z."/>
            <person name="LaButti K."/>
            <person name="Lipzen A."/>
            <person name="Lombard V."/>
            <person name="Magnuson J."/>
            <person name="Maillard F."/>
            <person name="Murat C."/>
            <person name="Nolan M."/>
            <person name="Ohm R.A."/>
            <person name="Pangilinan J."/>
            <person name="Pereira M.F."/>
            <person name="Perotto S."/>
            <person name="Peter M."/>
            <person name="Pfister S."/>
            <person name="Riley R."/>
            <person name="Sitrit Y."/>
            <person name="Stielow J.B."/>
            <person name="Szollosi G."/>
            <person name="Zifcakova L."/>
            <person name="Stursova M."/>
            <person name="Spatafora J.W."/>
            <person name="Tedersoo L."/>
            <person name="Vaario L.M."/>
            <person name="Yamada A."/>
            <person name="Yan M."/>
            <person name="Wang P."/>
            <person name="Xu J."/>
            <person name="Bruns T."/>
            <person name="Baldrian P."/>
            <person name="Vilgalys R."/>
            <person name="Dunand C."/>
            <person name="Henrissat B."/>
            <person name="Grigoriev I.V."/>
            <person name="Hibbett D."/>
            <person name="Nagy L.G."/>
            <person name="Martin F.M."/>
        </authorList>
    </citation>
    <scope>NUCLEOTIDE SEQUENCE</scope>
    <source>
        <strain evidence="1">Prilba</strain>
    </source>
</reference>
<dbReference type="InterPro" id="IPR042044">
    <property type="entry name" value="EXOC6PINT-1/Sec15/Tip20_C_dom2"/>
</dbReference>
<gene>
    <name evidence="1" type="ORF">DFH94DRAFT_421425</name>
</gene>
<protein>
    <submittedName>
        <fullName evidence="1">TIP-1 family-domain-containing protein</fullName>
    </submittedName>
</protein>